<dbReference type="Proteomes" id="UP000230564">
    <property type="component" value="Unassembled WGS sequence"/>
</dbReference>
<keyword evidence="2" id="KW-0813">Transport</keyword>
<evidence type="ECO:0000256" key="10">
    <source>
        <dbReference type="SAM" id="Phobius"/>
    </source>
</evidence>
<evidence type="ECO:0000313" key="12">
    <source>
        <dbReference type="EMBL" id="PIR06697.1"/>
    </source>
</evidence>
<dbReference type="GO" id="GO:0015297">
    <property type="term" value="F:antiporter activity"/>
    <property type="evidence" value="ECO:0007669"/>
    <property type="project" value="UniProtKB-KW"/>
</dbReference>
<proteinExistence type="predicted"/>
<dbReference type="GO" id="GO:0006814">
    <property type="term" value="P:sodium ion transport"/>
    <property type="evidence" value="ECO:0007669"/>
    <property type="project" value="UniProtKB-KW"/>
</dbReference>
<dbReference type="InterPro" id="IPR038770">
    <property type="entry name" value="Na+/solute_symporter_sf"/>
</dbReference>
<dbReference type="InterPro" id="IPR006153">
    <property type="entry name" value="Cation/H_exchanger_TM"/>
</dbReference>
<sequence length="155" mass="16821">MAAIIGLEPVLGAFGIGVVLSKVDNKIKHDAWAKIEGYMHIFVGGFLVSIGTMLPRAALVDIKVWLWALLFTVIGFVGKYLVKYLFKNKKDGKLVGLAMTIRGEVGLVFVAVALSYHALNETMASASLLAVILVTVLGAILFEKEVMKQVKTEKT</sequence>
<accession>A0A2H0NCT7</accession>
<keyword evidence="4 10" id="KW-0812">Transmembrane</keyword>
<evidence type="ECO:0000256" key="7">
    <source>
        <dbReference type="ARBA" id="ARBA00023065"/>
    </source>
</evidence>
<dbReference type="GO" id="GO:1902600">
    <property type="term" value="P:proton transmembrane transport"/>
    <property type="evidence" value="ECO:0007669"/>
    <property type="project" value="InterPro"/>
</dbReference>
<feature type="transmembrane region" description="Helical" evidence="10">
    <location>
        <begin position="64"/>
        <end position="82"/>
    </location>
</feature>
<dbReference type="PANTHER" id="PTHR43562:SF3">
    <property type="entry name" value="SODIUM ION_PROTON EXCHANGER (EUROFUNG)"/>
    <property type="match status" value="1"/>
</dbReference>
<feature type="transmembrane region" description="Helical" evidence="10">
    <location>
        <begin position="38"/>
        <end position="58"/>
    </location>
</feature>
<dbReference type="EMBL" id="PCWQ01000010">
    <property type="protein sequence ID" value="PIR06697.1"/>
    <property type="molecule type" value="Genomic_DNA"/>
</dbReference>
<keyword evidence="6" id="KW-0915">Sodium</keyword>
<evidence type="ECO:0000256" key="4">
    <source>
        <dbReference type="ARBA" id="ARBA00022692"/>
    </source>
</evidence>
<evidence type="ECO:0000256" key="5">
    <source>
        <dbReference type="ARBA" id="ARBA00022989"/>
    </source>
</evidence>
<organism evidence="12 13">
    <name type="scientific">Candidatus Komeilibacteria bacterium CG11_big_fil_rev_8_21_14_0_20_36_20</name>
    <dbReference type="NCBI Taxonomy" id="1974477"/>
    <lineage>
        <taxon>Bacteria</taxon>
        <taxon>Candidatus Komeiliibacteriota</taxon>
    </lineage>
</organism>
<dbReference type="AlphaFoldDB" id="A0A2H0NCT7"/>
<evidence type="ECO:0000256" key="3">
    <source>
        <dbReference type="ARBA" id="ARBA00022449"/>
    </source>
</evidence>
<reference evidence="12 13" key="1">
    <citation type="submission" date="2017-09" db="EMBL/GenBank/DDBJ databases">
        <title>Depth-based differentiation of microbial function through sediment-hosted aquifers and enrichment of novel symbionts in the deep terrestrial subsurface.</title>
        <authorList>
            <person name="Probst A.J."/>
            <person name="Ladd B."/>
            <person name="Jarett J.K."/>
            <person name="Geller-Mcgrath D.E."/>
            <person name="Sieber C.M."/>
            <person name="Emerson J.B."/>
            <person name="Anantharaman K."/>
            <person name="Thomas B.C."/>
            <person name="Malmstrom R."/>
            <person name="Stieglmeier M."/>
            <person name="Klingl A."/>
            <person name="Woyke T."/>
            <person name="Ryan C.M."/>
            <person name="Banfield J.F."/>
        </authorList>
    </citation>
    <scope>NUCLEOTIDE SEQUENCE [LARGE SCALE GENOMIC DNA]</scope>
    <source>
        <strain evidence="12">CG11_big_fil_rev_8_21_14_0_20_36_20</strain>
    </source>
</reference>
<dbReference type="PANTHER" id="PTHR43562">
    <property type="entry name" value="NAPA-TYPE SODIUM/HYDROGEN ANTIPORTER"/>
    <property type="match status" value="1"/>
</dbReference>
<keyword evidence="7" id="KW-0406">Ion transport</keyword>
<keyword evidence="8 10" id="KW-0472">Membrane</keyword>
<evidence type="ECO:0000259" key="11">
    <source>
        <dbReference type="Pfam" id="PF00999"/>
    </source>
</evidence>
<evidence type="ECO:0000256" key="6">
    <source>
        <dbReference type="ARBA" id="ARBA00023053"/>
    </source>
</evidence>
<dbReference type="GO" id="GO:0016020">
    <property type="term" value="C:membrane"/>
    <property type="evidence" value="ECO:0007669"/>
    <property type="project" value="UniProtKB-SubCell"/>
</dbReference>
<evidence type="ECO:0000256" key="9">
    <source>
        <dbReference type="ARBA" id="ARBA00023201"/>
    </source>
</evidence>
<keyword evidence="5 10" id="KW-1133">Transmembrane helix</keyword>
<gene>
    <name evidence="12" type="ORF">COV55_02535</name>
</gene>
<feature type="transmembrane region" description="Helical" evidence="10">
    <location>
        <begin position="94"/>
        <end position="116"/>
    </location>
</feature>
<name>A0A2H0NCT7_9BACT</name>
<keyword evidence="3" id="KW-0050">Antiport</keyword>
<evidence type="ECO:0000256" key="8">
    <source>
        <dbReference type="ARBA" id="ARBA00023136"/>
    </source>
</evidence>
<dbReference type="Gene3D" id="1.20.1530.20">
    <property type="match status" value="1"/>
</dbReference>
<protein>
    <recommendedName>
        <fullName evidence="11">Cation/H+ exchanger transmembrane domain-containing protein</fullName>
    </recommendedName>
</protein>
<comment type="caution">
    <text evidence="12">The sequence shown here is derived from an EMBL/GenBank/DDBJ whole genome shotgun (WGS) entry which is preliminary data.</text>
</comment>
<dbReference type="Pfam" id="PF00999">
    <property type="entry name" value="Na_H_Exchanger"/>
    <property type="match status" value="1"/>
</dbReference>
<evidence type="ECO:0000256" key="2">
    <source>
        <dbReference type="ARBA" id="ARBA00022448"/>
    </source>
</evidence>
<feature type="domain" description="Cation/H+ exchanger transmembrane" evidence="11">
    <location>
        <begin position="2"/>
        <end position="139"/>
    </location>
</feature>
<evidence type="ECO:0000256" key="1">
    <source>
        <dbReference type="ARBA" id="ARBA00004141"/>
    </source>
</evidence>
<evidence type="ECO:0000313" key="13">
    <source>
        <dbReference type="Proteomes" id="UP000230564"/>
    </source>
</evidence>
<feature type="transmembrane region" description="Helical" evidence="10">
    <location>
        <begin position="122"/>
        <end position="142"/>
    </location>
</feature>
<comment type="subcellular location">
    <subcellularLocation>
        <location evidence="1">Membrane</location>
        <topology evidence="1">Multi-pass membrane protein</topology>
    </subcellularLocation>
</comment>
<keyword evidence="9" id="KW-0739">Sodium transport</keyword>